<dbReference type="PROSITE" id="PS51781">
    <property type="entry name" value="SH3B"/>
    <property type="match status" value="1"/>
</dbReference>
<dbReference type="Proteomes" id="UP000316196">
    <property type="component" value="Unassembled WGS sequence"/>
</dbReference>
<protein>
    <submittedName>
        <fullName evidence="4">SH3 domain-containing protein</fullName>
    </submittedName>
</protein>
<dbReference type="Pfam" id="PF26571">
    <property type="entry name" value="VldE"/>
    <property type="match status" value="1"/>
</dbReference>
<dbReference type="Pfam" id="PF08239">
    <property type="entry name" value="SH3_3"/>
    <property type="match status" value="1"/>
</dbReference>
<gene>
    <name evidence="4" type="ORF">FB460_2464</name>
</gene>
<sequence>MEGFAPDKGADATEHRRMMPLSEGAAGASAWVPEGGSRSLRNRRLLVAVPAAAMIVIGAAAAFALPGNDDVSATEAVPAPIVETPTPTPTAEEIERPEKKDASRNSPRGDLKPAAPKAISGFVEKKVEKTGTMYATETLNVRSKASAESEKIGSIAQGDAVDIAEDTDDGWQQVLVDGEAGWVSAEYLSDSKPTTESDSDDSDDSGSGSSGSSDSGSDEGSSGSNGSGGSSSRNGSSNCPTKSGLTSAAQAVLNDVCAQWGGSISAYGGVRPGDSGKHGSGQAVDFMISDSSVGWEVANYLRNNASSLGVTEVIYAQKIWTTQRSGEGWRGMSDRGSATANHYDHVHVSVG</sequence>
<dbReference type="SUPFAM" id="SSF50044">
    <property type="entry name" value="SH3-domain"/>
    <property type="match status" value="1"/>
</dbReference>
<feature type="domain" description="SH3b" evidence="3">
    <location>
        <begin position="128"/>
        <end position="192"/>
    </location>
</feature>
<keyword evidence="5" id="KW-1185">Reference proteome</keyword>
<dbReference type="InterPro" id="IPR036028">
    <property type="entry name" value="SH3-like_dom_sf"/>
</dbReference>
<proteinExistence type="predicted"/>
<evidence type="ECO:0000313" key="5">
    <source>
        <dbReference type="Proteomes" id="UP000316196"/>
    </source>
</evidence>
<feature type="region of interest" description="Disordered" evidence="1">
    <location>
        <begin position="81"/>
        <end position="120"/>
    </location>
</feature>
<evidence type="ECO:0000313" key="4">
    <source>
        <dbReference type="EMBL" id="TQL56574.1"/>
    </source>
</evidence>
<dbReference type="EMBL" id="VFOR01000004">
    <property type="protein sequence ID" value="TQL56574.1"/>
    <property type="molecule type" value="Genomic_DNA"/>
</dbReference>
<keyword evidence="2" id="KW-0472">Membrane</keyword>
<name>A0A542Z8B1_9ACTN</name>
<evidence type="ECO:0000256" key="2">
    <source>
        <dbReference type="SAM" id="Phobius"/>
    </source>
</evidence>
<feature type="compositionally biased region" description="Basic and acidic residues" evidence="1">
    <location>
        <begin position="93"/>
        <end position="111"/>
    </location>
</feature>
<feature type="transmembrane region" description="Helical" evidence="2">
    <location>
        <begin position="45"/>
        <end position="65"/>
    </location>
</feature>
<evidence type="ECO:0000259" key="3">
    <source>
        <dbReference type="PROSITE" id="PS51781"/>
    </source>
</evidence>
<reference evidence="4 5" key="1">
    <citation type="submission" date="2019-06" db="EMBL/GenBank/DDBJ databases">
        <title>Sequencing the genomes of 1000 actinobacteria strains.</title>
        <authorList>
            <person name="Klenk H.-P."/>
        </authorList>
    </citation>
    <scope>NUCLEOTIDE SEQUENCE [LARGE SCALE GENOMIC DNA]</scope>
    <source>
        <strain evidence="4 5">DSM 8251</strain>
    </source>
</reference>
<dbReference type="InterPro" id="IPR003646">
    <property type="entry name" value="SH3-like_bac-type"/>
</dbReference>
<dbReference type="InterPro" id="IPR058593">
    <property type="entry name" value="ARB_07466-like_C"/>
</dbReference>
<feature type="compositionally biased region" description="Low complexity" evidence="1">
    <location>
        <begin position="205"/>
        <end position="222"/>
    </location>
</feature>
<dbReference type="SMART" id="SM00287">
    <property type="entry name" value="SH3b"/>
    <property type="match status" value="1"/>
</dbReference>
<accession>A0A542Z8B1</accession>
<dbReference type="AlphaFoldDB" id="A0A542Z8B1"/>
<feature type="region of interest" description="Disordered" evidence="1">
    <location>
        <begin position="188"/>
        <end position="244"/>
    </location>
</feature>
<keyword evidence="2" id="KW-0812">Transmembrane</keyword>
<keyword evidence="2" id="KW-1133">Transmembrane helix</keyword>
<comment type="caution">
    <text evidence="4">The sequence shown here is derived from an EMBL/GenBank/DDBJ whole genome shotgun (WGS) entry which is preliminary data.</text>
</comment>
<dbReference type="Gene3D" id="2.30.30.40">
    <property type="entry name" value="SH3 Domains"/>
    <property type="match status" value="1"/>
</dbReference>
<evidence type="ECO:0000256" key="1">
    <source>
        <dbReference type="SAM" id="MobiDB-lite"/>
    </source>
</evidence>
<feature type="compositionally biased region" description="Low complexity" evidence="1">
    <location>
        <begin position="81"/>
        <end position="91"/>
    </location>
</feature>
<organism evidence="4 5">
    <name type="scientific">Propioniferax innocua</name>
    <dbReference type="NCBI Taxonomy" id="1753"/>
    <lineage>
        <taxon>Bacteria</taxon>
        <taxon>Bacillati</taxon>
        <taxon>Actinomycetota</taxon>
        <taxon>Actinomycetes</taxon>
        <taxon>Propionibacteriales</taxon>
        <taxon>Propionibacteriaceae</taxon>
        <taxon>Propioniferax</taxon>
    </lineage>
</organism>